<name>A0ABQ5G375_9ASTR</name>
<protein>
    <submittedName>
        <fullName evidence="2">Uncharacterized protein</fullName>
    </submittedName>
</protein>
<evidence type="ECO:0000313" key="2">
    <source>
        <dbReference type="EMBL" id="GJT70078.1"/>
    </source>
</evidence>
<proteinExistence type="predicted"/>
<gene>
    <name evidence="2" type="ORF">Tco_1029364</name>
</gene>
<feature type="compositionally biased region" description="Basic and acidic residues" evidence="1">
    <location>
        <begin position="428"/>
        <end position="438"/>
    </location>
</feature>
<feature type="compositionally biased region" description="Basic residues" evidence="1">
    <location>
        <begin position="439"/>
        <end position="453"/>
    </location>
</feature>
<organism evidence="2 3">
    <name type="scientific">Tanacetum coccineum</name>
    <dbReference type="NCBI Taxonomy" id="301880"/>
    <lineage>
        <taxon>Eukaryota</taxon>
        <taxon>Viridiplantae</taxon>
        <taxon>Streptophyta</taxon>
        <taxon>Embryophyta</taxon>
        <taxon>Tracheophyta</taxon>
        <taxon>Spermatophyta</taxon>
        <taxon>Magnoliopsida</taxon>
        <taxon>eudicotyledons</taxon>
        <taxon>Gunneridae</taxon>
        <taxon>Pentapetalae</taxon>
        <taxon>asterids</taxon>
        <taxon>campanulids</taxon>
        <taxon>Asterales</taxon>
        <taxon>Asteraceae</taxon>
        <taxon>Asteroideae</taxon>
        <taxon>Anthemideae</taxon>
        <taxon>Anthemidinae</taxon>
        <taxon>Tanacetum</taxon>
    </lineage>
</organism>
<sequence>MVRSIFGKKRHENGAIEFYDEEVSETIVNKQRVKPYQKNLLDANKDDDVTLDDEGELFVHEVIMESSAGNFSSKNKNFVFTERGDGVMIYRRRRHHDTCDGVTKTLTASNAQLYLMRRSLEVLRKFHWMILGGRFNQLSHVSSPLLSKPGEYYFAFGRHLDELHVTWAYLENKRTRLQTNTKTLEDLCSQSLETASQAIHDVVTTHQVLENQLLSASLLICLGKRDCVERIPSGNSLHTTLPPNMVDPLLIVPAIYMHEFWATVSFHKQCIKFKLNKKNHSFDMETFKDMLQISPNLPSQKFVDPPFEEEILAFIRKLGYYGDIKSLSDVKVDTLHQPWRTFGTIINKCLSGKVTGLDQLRISRAQIIWGMYYQKNVDYVYLLWEDLVYQIKNKVSKVDKKRLSKDLTKVIINYFMSKDQSIPRRNKKTDQAPKDSPGKRLKATTKVAKSGKKKLPAQGLDTLSEIALSEADQMKLITKRSKTQFHSSHASGSGANEGTGVSLGVPDVPTYGSEDDQISWKFSNEDDDDEVRMCKDDDDNADNEDDDDQDDDQDDDNEQIESDNDGDDFVRPKFSTHDEEERQDEEDKEEECSDLRVHTPSHYESTNNEVYDEVTQGGNVVDEKLDEEKSNEEE</sequence>
<reference evidence="2" key="2">
    <citation type="submission" date="2022-01" db="EMBL/GenBank/DDBJ databases">
        <authorList>
            <person name="Yamashiro T."/>
            <person name="Shiraishi A."/>
            <person name="Satake H."/>
            <person name="Nakayama K."/>
        </authorList>
    </citation>
    <scope>NUCLEOTIDE SEQUENCE</scope>
</reference>
<evidence type="ECO:0000256" key="1">
    <source>
        <dbReference type="SAM" id="MobiDB-lite"/>
    </source>
</evidence>
<accession>A0ABQ5G375</accession>
<feature type="compositionally biased region" description="Polar residues" evidence="1">
    <location>
        <begin position="484"/>
        <end position="496"/>
    </location>
</feature>
<comment type="caution">
    <text evidence="2">The sequence shown here is derived from an EMBL/GenBank/DDBJ whole genome shotgun (WGS) entry which is preliminary data.</text>
</comment>
<feature type="compositionally biased region" description="Acidic residues" evidence="1">
    <location>
        <begin position="581"/>
        <end position="592"/>
    </location>
</feature>
<feature type="region of interest" description="Disordered" evidence="1">
    <location>
        <begin position="421"/>
        <end position="453"/>
    </location>
</feature>
<feature type="region of interest" description="Disordered" evidence="1">
    <location>
        <begin position="480"/>
        <end position="634"/>
    </location>
</feature>
<evidence type="ECO:0000313" key="3">
    <source>
        <dbReference type="Proteomes" id="UP001151760"/>
    </source>
</evidence>
<feature type="compositionally biased region" description="Acidic residues" evidence="1">
    <location>
        <begin position="525"/>
        <end position="567"/>
    </location>
</feature>
<dbReference type="EMBL" id="BQNB010018045">
    <property type="protein sequence ID" value="GJT70078.1"/>
    <property type="molecule type" value="Genomic_DNA"/>
</dbReference>
<reference evidence="2" key="1">
    <citation type="journal article" date="2022" name="Int. J. Mol. Sci.">
        <title>Draft Genome of Tanacetum Coccineum: Genomic Comparison of Closely Related Tanacetum-Family Plants.</title>
        <authorList>
            <person name="Yamashiro T."/>
            <person name="Shiraishi A."/>
            <person name="Nakayama K."/>
            <person name="Satake H."/>
        </authorList>
    </citation>
    <scope>NUCLEOTIDE SEQUENCE</scope>
</reference>
<keyword evidence="3" id="KW-1185">Reference proteome</keyword>
<feature type="compositionally biased region" description="Basic and acidic residues" evidence="1">
    <location>
        <begin position="568"/>
        <end position="580"/>
    </location>
</feature>
<dbReference type="Proteomes" id="UP001151760">
    <property type="component" value="Unassembled WGS sequence"/>
</dbReference>